<dbReference type="GO" id="GO:0004867">
    <property type="term" value="F:serine-type endopeptidase inhibitor activity"/>
    <property type="evidence" value="ECO:0007669"/>
    <property type="project" value="InterPro"/>
</dbReference>
<dbReference type="Proteomes" id="UP001212997">
    <property type="component" value="Unassembled WGS sequence"/>
</dbReference>
<dbReference type="Gene3D" id="2.80.10.50">
    <property type="match status" value="1"/>
</dbReference>
<reference evidence="1" key="1">
    <citation type="submission" date="2022-07" db="EMBL/GenBank/DDBJ databases">
        <title>Genome Sequence of Physisporinus lineatus.</title>
        <authorList>
            <person name="Buettner E."/>
        </authorList>
    </citation>
    <scope>NUCLEOTIDE SEQUENCE</scope>
    <source>
        <strain evidence="1">VT162</strain>
    </source>
</reference>
<dbReference type="EMBL" id="JANAWD010000057">
    <property type="protein sequence ID" value="KAJ3488881.1"/>
    <property type="molecule type" value="Genomic_DNA"/>
</dbReference>
<dbReference type="AlphaFoldDB" id="A0AAD5YHE7"/>
<comment type="caution">
    <text evidence="1">The sequence shown here is derived from an EMBL/GenBank/DDBJ whole genome shotgun (WGS) entry which is preliminary data.</text>
</comment>
<sequence length="151" mass="16980">MSLPSGIYTIRSVYDQKAIGRHPIEDRSLLPKPIRALPNSITPPKIVVQKVKDGYQIKAGGNITGRHDGGLFAFLMDIFHGETWKITQQPQHGENVYTVETNDHEAGWVVPMDDDDKRGAHLLVLPLVVQPSEPPQFLDTELFEFVRVDRA</sequence>
<evidence type="ECO:0000313" key="2">
    <source>
        <dbReference type="Proteomes" id="UP001212997"/>
    </source>
</evidence>
<protein>
    <submittedName>
        <fullName evidence="1">Uncharacterized protein</fullName>
    </submittedName>
</protein>
<dbReference type="Pfam" id="PF16850">
    <property type="entry name" value="Inhibitor_I66"/>
    <property type="match status" value="1"/>
</dbReference>
<accession>A0AAD5YHE7</accession>
<proteinExistence type="predicted"/>
<name>A0AAD5YHE7_9APHY</name>
<dbReference type="CDD" id="cd23428">
    <property type="entry name" value="beta-trefoil_Ricin_SPI"/>
    <property type="match status" value="1"/>
</dbReference>
<dbReference type="InterPro" id="IPR031755">
    <property type="entry name" value="Inhibitor_I66"/>
</dbReference>
<gene>
    <name evidence="1" type="ORF">NLI96_g2530</name>
</gene>
<evidence type="ECO:0000313" key="1">
    <source>
        <dbReference type="EMBL" id="KAJ3488881.1"/>
    </source>
</evidence>
<organism evidence="1 2">
    <name type="scientific">Meripilus lineatus</name>
    <dbReference type="NCBI Taxonomy" id="2056292"/>
    <lineage>
        <taxon>Eukaryota</taxon>
        <taxon>Fungi</taxon>
        <taxon>Dikarya</taxon>
        <taxon>Basidiomycota</taxon>
        <taxon>Agaricomycotina</taxon>
        <taxon>Agaricomycetes</taxon>
        <taxon>Polyporales</taxon>
        <taxon>Meripilaceae</taxon>
        <taxon>Meripilus</taxon>
    </lineage>
</organism>
<keyword evidence="2" id="KW-1185">Reference proteome</keyword>